<name>A0A812L289_9DINO</name>
<evidence type="ECO:0000256" key="6">
    <source>
        <dbReference type="SAM" id="Coils"/>
    </source>
</evidence>
<keyword evidence="11" id="KW-1185">Reference proteome</keyword>
<keyword evidence="3" id="KW-0378">Hydrolase</keyword>
<feature type="compositionally biased region" description="Pro residues" evidence="7">
    <location>
        <begin position="138"/>
        <end position="148"/>
    </location>
</feature>
<feature type="region of interest" description="Disordered" evidence="7">
    <location>
        <begin position="1599"/>
        <end position="1672"/>
    </location>
</feature>
<keyword evidence="6" id="KW-0175">Coiled coil</keyword>
<dbReference type="PANTHER" id="PTHR43788">
    <property type="entry name" value="DNA2/NAM7 HELICASE FAMILY MEMBER"/>
    <property type="match status" value="1"/>
</dbReference>
<dbReference type="Pfam" id="PF13087">
    <property type="entry name" value="AAA_12"/>
    <property type="match status" value="1"/>
</dbReference>
<evidence type="ECO:0000313" key="11">
    <source>
        <dbReference type="Proteomes" id="UP000604046"/>
    </source>
</evidence>
<dbReference type="InterPro" id="IPR047187">
    <property type="entry name" value="SF1_C_Upf1"/>
</dbReference>
<evidence type="ECO:0000256" key="4">
    <source>
        <dbReference type="ARBA" id="ARBA00022806"/>
    </source>
</evidence>
<dbReference type="EMBL" id="CAJNDS010000879">
    <property type="protein sequence ID" value="CAE7238868.1"/>
    <property type="molecule type" value="Genomic_DNA"/>
</dbReference>
<feature type="region of interest" description="Disordered" evidence="7">
    <location>
        <begin position="131"/>
        <end position="165"/>
    </location>
</feature>
<dbReference type="Gene3D" id="3.40.50.300">
    <property type="entry name" value="P-loop containing nucleotide triphosphate hydrolases"/>
    <property type="match status" value="2"/>
</dbReference>
<feature type="region of interest" description="Disordered" evidence="7">
    <location>
        <begin position="697"/>
        <end position="718"/>
    </location>
</feature>
<dbReference type="OrthoDB" id="434548at2759"/>
<dbReference type="FunFam" id="3.40.50.300:FF:000326">
    <property type="entry name" value="P-loop containing nucleoside triphosphate hydrolase"/>
    <property type="match status" value="1"/>
</dbReference>
<evidence type="ECO:0000256" key="5">
    <source>
        <dbReference type="ARBA" id="ARBA00022840"/>
    </source>
</evidence>
<dbReference type="InterPro" id="IPR041677">
    <property type="entry name" value="DNA2/NAM7_AAA_11"/>
</dbReference>
<dbReference type="GO" id="GO:0043139">
    <property type="term" value="F:5'-3' DNA helicase activity"/>
    <property type="evidence" value="ECO:0007669"/>
    <property type="project" value="TreeGrafter"/>
</dbReference>
<feature type="domain" description="DNA2/NAM7 helicase-like C-terminal" evidence="9">
    <location>
        <begin position="1130"/>
        <end position="1328"/>
    </location>
</feature>
<dbReference type="Proteomes" id="UP000604046">
    <property type="component" value="Unassembled WGS sequence"/>
</dbReference>
<protein>
    <submittedName>
        <fullName evidence="10">Upf1 protein</fullName>
    </submittedName>
</protein>
<keyword evidence="5" id="KW-0067">ATP-binding</keyword>
<feature type="region of interest" description="Disordered" evidence="7">
    <location>
        <begin position="1"/>
        <end position="79"/>
    </location>
</feature>
<evidence type="ECO:0000313" key="10">
    <source>
        <dbReference type="EMBL" id="CAE7238868.1"/>
    </source>
</evidence>
<dbReference type="CDD" id="cd18808">
    <property type="entry name" value="SF1_C_Upf1"/>
    <property type="match status" value="1"/>
</dbReference>
<proteinExistence type="inferred from homology"/>
<evidence type="ECO:0000256" key="1">
    <source>
        <dbReference type="ARBA" id="ARBA00007913"/>
    </source>
</evidence>
<dbReference type="InterPro" id="IPR027417">
    <property type="entry name" value="P-loop_NTPase"/>
</dbReference>
<evidence type="ECO:0000256" key="7">
    <source>
        <dbReference type="SAM" id="MobiDB-lite"/>
    </source>
</evidence>
<feature type="domain" description="DNA2/NAM7 helicase helicase" evidence="8">
    <location>
        <begin position="835"/>
        <end position="1121"/>
    </location>
</feature>
<comment type="similarity">
    <text evidence="1">Belongs to the DNA2/NAM7 helicase family.</text>
</comment>
<feature type="compositionally biased region" description="Basic and acidic residues" evidence="7">
    <location>
        <begin position="287"/>
        <end position="301"/>
    </location>
</feature>
<evidence type="ECO:0000259" key="9">
    <source>
        <dbReference type="Pfam" id="PF13087"/>
    </source>
</evidence>
<feature type="compositionally biased region" description="Basic and acidic residues" evidence="7">
    <location>
        <begin position="152"/>
        <end position="165"/>
    </location>
</feature>
<dbReference type="PANTHER" id="PTHR43788:SF13">
    <property type="entry name" value="REGULATOR OF NONSENSE TRANSCRIPTS 1"/>
    <property type="match status" value="1"/>
</dbReference>
<feature type="coiled-coil region" evidence="6">
    <location>
        <begin position="924"/>
        <end position="951"/>
    </location>
</feature>
<feature type="region of interest" description="Disordered" evidence="7">
    <location>
        <begin position="381"/>
        <end position="401"/>
    </location>
</feature>
<dbReference type="GO" id="GO:0005694">
    <property type="term" value="C:chromosome"/>
    <property type="evidence" value="ECO:0007669"/>
    <property type="project" value="UniProtKB-ARBA"/>
</dbReference>
<accession>A0A812L289</accession>
<dbReference type="Pfam" id="PF13086">
    <property type="entry name" value="AAA_11"/>
    <property type="match status" value="1"/>
</dbReference>
<dbReference type="InterPro" id="IPR041679">
    <property type="entry name" value="DNA2/NAM7-like_C"/>
</dbReference>
<organism evidence="10 11">
    <name type="scientific">Symbiodinium natans</name>
    <dbReference type="NCBI Taxonomy" id="878477"/>
    <lineage>
        <taxon>Eukaryota</taxon>
        <taxon>Sar</taxon>
        <taxon>Alveolata</taxon>
        <taxon>Dinophyceae</taxon>
        <taxon>Suessiales</taxon>
        <taxon>Symbiodiniaceae</taxon>
        <taxon>Symbiodinium</taxon>
    </lineage>
</organism>
<dbReference type="GO" id="GO:0005524">
    <property type="term" value="F:ATP binding"/>
    <property type="evidence" value="ECO:0007669"/>
    <property type="project" value="UniProtKB-KW"/>
</dbReference>
<keyword evidence="2" id="KW-0547">Nucleotide-binding</keyword>
<keyword evidence="4" id="KW-0347">Helicase</keyword>
<dbReference type="InterPro" id="IPR050534">
    <property type="entry name" value="Coronavir_polyprotein_1ab"/>
</dbReference>
<comment type="caution">
    <text evidence="10">The sequence shown here is derived from an EMBL/GenBank/DDBJ whole genome shotgun (WGS) entry which is preliminary data.</text>
</comment>
<evidence type="ECO:0000259" key="8">
    <source>
        <dbReference type="Pfam" id="PF13086"/>
    </source>
</evidence>
<evidence type="ECO:0000256" key="2">
    <source>
        <dbReference type="ARBA" id="ARBA00022741"/>
    </source>
</evidence>
<sequence length="1672" mass="184898">MHEETATAGSSGCVPTASLDSAPDNEKQELPPETLARPSGIQPFSKSSARRPTVPPRWGPATGDSSPPEASGPSGVNVWDAWPNSGHAAMFEDPACQSFSNMSYGDYDYTSWSQRWHNSFQGWHAWPWASTGSAPRLPDGPPAAPGPGPEQEVQRRKMEDQQREKAIADTIEGDVLAGLKMLLEASTNGGASPSPELVVMLMEKAAVQGPIALVEVVEALFGAQSIKVALDIPTYTGMLRRLVLDPSCYRPAAVRLLLNVALSKESAAVPLAPGLLTDAETVIFERNVQEKDQNENPKNEEDKDDELEDIDEVGKEWPEEIIFRGCVCWPELNGVFKRTRDFDHVSQHHRPTYEKRLRAASAETRLLCFFWQYCGDDENAEDDAQDTGAASKKKRRRPAPVESGWWLGSQMGGKSLVGMCKDSCELPPGAGWQLKPVGHKSFEVDPGGFVDQERLGIEALQRLDLCSLQGHVVSPQGDHCARYFGHFCSLLHLEYLQEVATLRRRASRRSGEDLERGGWALTGLRVRDVFERQAKGKGKSAGKGKTAGFQLSLWLPPNTDIDRLRFRKGDSIILSTTHPLQDRFAEGQLQDLTEKWALLSFDSVEAPKDCKQHRWRVDKGSNRLSYARQLDSLVSLCTGFVDGARVSEDCSKIFEIINAGKVGQADYWASRVCNNQKGQNTNDATTAEITEQRPAMEAVNAEGRQGEQGEQGEHTKKQVSDLDVAAEFDLKPGDVVTLHGLQSEALNNQQGEVVCVNGSIQHASGHMDESHEPRINVQLDGSIKAIRLSNVQKVDAKSKETHSQTSGVAALAAEEMVCDPGVMARCVDNMAAACTDSQQRAVAASCKRRLTVIQGPPGTGKTATAVQILRSWAMLGLKPLLAVADGNIAVDNIAAGLAKQGVDVKTLRVGRPEKVRPELEDITLDNQLRRMKQHKKEQQEAEERATAVSALEQMTLRDLKNKAADLNASIGCSSLEAKDELQKSGEASGGANMPAASVLDLVLESIRSAEAAKADAAVAASLEARTEAEVQHQERQKRVQMRREEAEMQLEALRGADVLCAQLITAGGGLLAKLGPFKGILIDEIAQATEIVSIVPIVQRRCERVVLAGDHCQLPPTVQSQEAERRGLTLSLYGRLVQEGLEPYFLDTQFRSHPKLVEWVAGAIYQGRLKSGIPATARPPIKGFDWPRKKVPVAFVEMGRSARETHENESKMNVFEAEKVVHIIESVLDAGCTAEELGVVTPYMAQVRLLRTSWRNRCKERGMKWNTSKNSRTLEIASVDNFQGREKELIVFSAVRNNAAGRVGFLADWRRLNVMLTRARRGLVVVGHGITLQKDPYWLQWLEWCKHHHVLVDKQAWHDIVRAAKRIASPHVKSLLHHLFEFEQAPQTEKAFHKFVKEHLGDRLEGPDDVEMMWQSVAQARQEAVAAAERRSTEEEVANMLTEVATAKLADIPKLTCKDVGDPDPSRRSRWRSWKFVAQEFLWASHPEGAWRWQELKEKMHAYYQVYLDTSSQTDGRSKKQLFREMRQSLPDEWFVKNESLQVQLTPLVQQQAARMVWKANRQDGVCGFQKRTLPWTATQAPSMAENDADMELGVQFSKSQESGTLSSPPKKRKRSASKGGAAAVLQGGLEPSEKVPAVSDAKPDQPAKESQALSMTSSKDNVKRRKKAKHG</sequence>
<evidence type="ECO:0000256" key="3">
    <source>
        <dbReference type="ARBA" id="ARBA00022801"/>
    </source>
</evidence>
<feature type="compositionally biased region" description="Basic and acidic residues" evidence="7">
    <location>
        <begin position="704"/>
        <end position="718"/>
    </location>
</feature>
<gene>
    <name evidence="10" type="primary">Upf1</name>
    <name evidence="10" type="ORF">SNAT2548_LOCUS10537</name>
</gene>
<reference evidence="10" key="1">
    <citation type="submission" date="2021-02" db="EMBL/GenBank/DDBJ databases">
        <authorList>
            <person name="Dougan E. K."/>
            <person name="Rhodes N."/>
            <person name="Thang M."/>
            <person name="Chan C."/>
        </authorList>
    </citation>
    <scope>NUCLEOTIDE SEQUENCE</scope>
</reference>
<feature type="region of interest" description="Disordered" evidence="7">
    <location>
        <begin position="286"/>
        <end position="308"/>
    </location>
</feature>
<dbReference type="SUPFAM" id="SSF52540">
    <property type="entry name" value="P-loop containing nucleoside triphosphate hydrolases"/>
    <property type="match status" value="1"/>
</dbReference>
<dbReference type="GO" id="GO:0016787">
    <property type="term" value="F:hydrolase activity"/>
    <property type="evidence" value="ECO:0007669"/>
    <property type="project" value="UniProtKB-KW"/>
</dbReference>
<feature type="compositionally biased region" description="Basic residues" evidence="7">
    <location>
        <begin position="1663"/>
        <end position="1672"/>
    </location>
</feature>